<evidence type="ECO:0000256" key="2">
    <source>
        <dbReference type="SAM" id="Phobius"/>
    </source>
</evidence>
<reference evidence="4 5" key="1">
    <citation type="submission" date="2024-01" db="EMBL/GenBank/DDBJ databases">
        <title>The genome of the rayed Mediterranean limpet Patella caerulea (Linnaeus, 1758).</title>
        <authorList>
            <person name="Anh-Thu Weber A."/>
            <person name="Halstead-Nussloch G."/>
        </authorList>
    </citation>
    <scope>NUCLEOTIDE SEQUENCE [LARGE SCALE GENOMIC DNA]</scope>
    <source>
        <strain evidence="4">AATW-2023a</strain>
        <tissue evidence="4">Whole specimen</tissue>
    </source>
</reference>
<dbReference type="EMBL" id="JAZGQO010000002">
    <property type="protein sequence ID" value="KAK6191282.1"/>
    <property type="molecule type" value="Genomic_DNA"/>
</dbReference>
<comment type="caution">
    <text evidence="4">The sequence shown here is derived from an EMBL/GenBank/DDBJ whole genome shotgun (WGS) entry which is preliminary data.</text>
</comment>
<evidence type="ECO:0000313" key="4">
    <source>
        <dbReference type="EMBL" id="KAK6191282.1"/>
    </source>
</evidence>
<name>A0AAN8Q838_PATCE</name>
<feature type="domain" description="Tyr recombinase" evidence="3">
    <location>
        <begin position="1"/>
        <end position="194"/>
    </location>
</feature>
<keyword evidence="2" id="KW-0472">Membrane</keyword>
<dbReference type="AlphaFoldDB" id="A0AAN8Q838"/>
<sequence>MLNDLLNKYESCKDLLIVRNLTMILIGFAGFLRYDELSSLKAREISLSDDYLKIFICNSKTDKHRQGNEILKGTGIACPVTMFKRYIALANIELDSSYFIFRPVFRSKGLAKLIYQNKKLSYTAARQNIVSLLKSVNGNLKLGLHSLRSGGATQAARARVNERCIRRHGGWKSDISKDGYVSDSLENRLLVSQSLRL</sequence>
<dbReference type="PROSITE" id="PS51898">
    <property type="entry name" value="TYR_RECOMBINASE"/>
    <property type="match status" value="1"/>
</dbReference>
<protein>
    <recommendedName>
        <fullName evidence="3">Tyr recombinase domain-containing protein</fullName>
    </recommendedName>
</protein>
<dbReference type="Proteomes" id="UP001347796">
    <property type="component" value="Unassembled WGS sequence"/>
</dbReference>
<keyword evidence="2" id="KW-1133">Transmembrane helix</keyword>
<dbReference type="GO" id="GO:0015074">
    <property type="term" value="P:DNA integration"/>
    <property type="evidence" value="ECO:0007669"/>
    <property type="project" value="InterPro"/>
</dbReference>
<proteinExistence type="predicted"/>
<evidence type="ECO:0000259" key="3">
    <source>
        <dbReference type="PROSITE" id="PS51898"/>
    </source>
</evidence>
<evidence type="ECO:0000256" key="1">
    <source>
        <dbReference type="ARBA" id="ARBA00023172"/>
    </source>
</evidence>
<keyword evidence="1" id="KW-0233">DNA recombination</keyword>
<evidence type="ECO:0000313" key="5">
    <source>
        <dbReference type="Proteomes" id="UP001347796"/>
    </source>
</evidence>
<dbReference type="InterPro" id="IPR013762">
    <property type="entry name" value="Integrase-like_cat_sf"/>
</dbReference>
<dbReference type="InterPro" id="IPR052925">
    <property type="entry name" value="Phage_Integrase-like_Recomb"/>
</dbReference>
<dbReference type="Gene3D" id="1.10.443.10">
    <property type="entry name" value="Intergrase catalytic core"/>
    <property type="match status" value="1"/>
</dbReference>
<dbReference type="SUPFAM" id="SSF56349">
    <property type="entry name" value="DNA breaking-rejoining enzymes"/>
    <property type="match status" value="1"/>
</dbReference>
<organism evidence="4 5">
    <name type="scientific">Patella caerulea</name>
    <name type="common">Rayed Mediterranean limpet</name>
    <dbReference type="NCBI Taxonomy" id="87958"/>
    <lineage>
        <taxon>Eukaryota</taxon>
        <taxon>Metazoa</taxon>
        <taxon>Spiralia</taxon>
        <taxon>Lophotrochozoa</taxon>
        <taxon>Mollusca</taxon>
        <taxon>Gastropoda</taxon>
        <taxon>Patellogastropoda</taxon>
        <taxon>Patelloidea</taxon>
        <taxon>Patellidae</taxon>
        <taxon>Patella</taxon>
    </lineage>
</organism>
<dbReference type="PANTHER" id="PTHR34605">
    <property type="entry name" value="PHAGE_INTEGRASE DOMAIN-CONTAINING PROTEIN"/>
    <property type="match status" value="1"/>
</dbReference>
<dbReference type="InterPro" id="IPR011010">
    <property type="entry name" value="DNA_brk_join_enz"/>
</dbReference>
<dbReference type="InterPro" id="IPR002104">
    <property type="entry name" value="Integrase_catalytic"/>
</dbReference>
<keyword evidence="2" id="KW-0812">Transmembrane</keyword>
<dbReference type="GO" id="GO:0006310">
    <property type="term" value="P:DNA recombination"/>
    <property type="evidence" value="ECO:0007669"/>
    <property type="project" value="UniProtKB-KW"/>
</dbReference>
<keyword evidence="5" id="KW-1185">Reference proteome</keyword>
<dbReference type="Pfam" id="PF00589">
    <property type="entry name" value="Phage_integrase"/>
    <property type="match status" value="1"/>
</dbReference>
<dbReference type="GO" id="GO:0003677">
    <property type="term" value="F:DNA binding"/>
    <property type="evidence" value="ECO:0007669"/>
    <property type="project" value="InterPro"/>
</dbReference>
<dbReference type="PANTHER" id="PTHR34605:SF6">
    <property type="entry name" value="TYR RECOMBINASE DOMAIN-CONTAINING PROTEIN"/>
    <property type="match status" value="1"/>
</dbReference>
<gene>
    <name evidence="4" type="ORF">SNE40_003012</name>
</gene>
<accession>A0AAN8Q838</accession>
<feature type="transmembrane region" description="Helical" evidence="2">
    <location>
        <begin position="16"/>
        <end position="34"/>
    </location>
</feature>